<keyword evidence="1" id="KW-0472">Membrane</keyword>
<evidence type="ECO:0000313" key="4">
    <source>
        <dbReference type="Proteomes" id="UP000029447"/>
    </source>
</evidence>
<comment type="caution">
    <text evidence="3">The sequence shown here is derived from an EMBL/GenBank/DDBJ whole genome shotgun (WGS) entry which is preliminary data.</text>
</comment>
<dbReference type="AlphaFoldDB" id="A0ABD6VVR7"/>
<dbReference type="InterPro" id="IPR009693">
    <property type="entry name" value="Glucitol_operon_activator"/>
</dbReference>
<gene>
    <name evidence="3" type="ORF">BV926_05205</name>
    <name evidence="2" type="ORF">KU75_07910</name>
</gene>
<dbReference type="Proteomes" id="UP000029447">
    <property type="component" value="Unassembled WGS sequence"/>
</dbReference>
<evidence type="ECO:0000313" key="3">
    <source>
        <dbReference type="EMBL" id="POE28463.1"/>
    </source>
</evidence>
<accession>A0ABD6VVR7</accession>
<evidence type="ECO:0000313" key="2">
    <source>
        <dbReference type="EMBL" id="KGA42118.1"/>
    </source>
</evidence>
<proteinExistence type="predicted"/>
<keyword evidence="1" id="KW-1133">Transmembrane helix</keyword>
<sequence>MDPVNTLIAIAAMAWAGQIALGWLQINQFNHALASLSDKGIVRIGRSEGRFKPRVVLALAVSSDGRITDNFIMKGVTVFSRPYTEKSLCNRLLSEIRPDVIFPANKALRQALTLAMENKR</sequence>
<reference evidence="2 4" key="1">
    <citation type="submission" date="2014-08" db="EMBL/GenBank/DDBJ databases">
        <title>Genome sequences of NCPPB Pectobacterium isolates.</title>
        <authorList>
            <person name="Glover R.H."/>
            <person name="Sapp M."/>
            <person name="Elphinstone J."/>
        </authorList>
    </citation>
    <scope>NUCLEOTIDE SEQUENCE [LARGE SCALE GENOMIC DNA]</scope>
    <source>
        <strain evidence="2 4">NCPPB3841</strain>
    </source>
</reference>
<feature type="transmembrane region" description="Helical" evidence="1">
    <location>
        <begin position="6"/>
        <end position="24"/>
    </location>
</feature>
<dbReference type="Proteomes" id="UP000237274">
    <property type="component" value="Unassembled WGS sequence"/>
</dbReference>
<dbReference type="EMBL" id="MTAO01000002">
    <property type="protein sequence ID" value="POE28463.1"/>
    <property type="molecule type" value="Genomic_DNA"/>
</dbReference>
<dbReference type="NCBIfam" id="NF007592">
    <property type="entry name" value="PRK10234.1"/>
    <property type="match status" value="1"/>
</dbReference>
<organism evidence="3 5">
    <name type="scientific">Pectobacterium odoriferum</name>
    <dbReference type="NCBI Taxonomy" id="78398"/>
    <lineage>
        <taxon>Bacteria</taxon>
        <taxon>Pseudomonadati</taxon>
        <taxon>Pseudomonadota</taxon>
        <taxon>Gammaproteobacteria</taxon>
        <taxon>Enterobacterales</taxon>
        <taxon>Pectobacteriaceae</taxon>
        <taxon>Pectobacterium</taxon>
    </lineage>
</organism>
<name>A0ABD6VVR7_9GAMM</name>
<keyword evidence="1" id="KW-0812">Transmembrane</keyword>
<reference evidence="3 5" key="2">
    <citation type="submission" date="2017-01" db="EMBL/GenBank/DDBJ databases">
        <title>Comparative Genomics of 38 Pectobacterium strains comprising three species revealed the characteristics of Pectobacterium carotovorum.</title>
        <authorList>
            <person name="Xie H."/>
            <person name="Ma Y."/>
            <person name="Li X."/>
        </authorList>
    </citation>
    <scope>NUCLEOTIDE SEQUENCE [LARGE SCALE GENOMIC DNA]</scope>
    <source>
        <strain evidence="3 5">Q142</strain>
    </source>
</reference>
<keyword evidence="4" id="KW-1185">Reference proteome</keyword>
<dbReference type="Pfam" id="PF06923">
    <property type="entry name" value="GutM"/>
    <property type="match status" value="1"/>
</dbReference>
<protein>
    <submittedName>
        <fullName evidence="2 3">Transcriptional regulator</fullName>
    </submittedName>
</protein>
<dbReference type="RefSeq" id="WP_039489448.1">
    <property type="nucleotide sequence ID" value="NZ_JACDRW010000024.1"/>
</dbReference>
<evidence type="ECO:0000313" key="5">
    <source>
        <dbReference type="Proteomes" id="UP000237274"/>
    </source>
</evidence>
<dbReference type="EMBL" id="JQOF01000005">
    <property type="protein sequence ID" value="KGA42118.1"/>
    <property type="molecule type" value="Genomic_DNA"/>
</dbReference>
<dbReference type="PIRSF" id="PIRSF011474">
    <property type="entry name" value="Glucitol_operon_activator"/>
    <property type="match status" value="1"/>
</dbReference>
<evidence type="ECO:0000256" key="1">
    <source>
        <dbReference type="SAM" id="Phobius"/>
    </source>
</evidence>